<dbReference type="Proteomes" id="UP000237347">
    <property type="component" value="Unassembled WGS sequence"/>
</dbReference>
<dbReference type="PANTHER" id="PTHR33463">
    <property type="entry name" value="NB-ARC DOMAIN-CONTAINING PROTEIN-RELATED"/>
    <property type="match status" value="1"/>
</dbReference>
<dbReference type="InterPro" id="IPR036388">
    <property type="entry name" value="WH-like_DNA-bd_sf"/>
</dbReference>
<protein>
    <submittedName>
        <fullName evidence="10">Disease resistance protein</fullName>
    </submittedName>
</protein>
<accession>A0AAW0L462</accession>
<keyword evidence="2" id="KW-0433">Leucine-rich repeat</keyword>
<dbReference type="PANTHER" id="PTHR33463:SF202">
    <property type="entry name" value="NB-ARC DOMAIN-CONTAINING PROTEIN"/>
    <property type="match status" value="1"/>
</dbReference>
<evidence type="ECO:0000256" key="7">
    <source>
        <dbReference type="SAM" id="Coils"/>
    </source>
</evidence>
<dbReference type="EMBL" id="PKMF04000159">
    <property type="protein sequence ID" value="KAK7846202.1"/>
    <property type="molecule type" value="Genomic_DNA"/>
</dbReference>
<dbReference type="InterPro" id="IPR042197">
    <property type="entry name" value="Apaf_helical"/>
</dbReference>
<dbReference type="InterPro" id="IPR050905">
    <property type="entry name" value="Plant_NBS-LRR"/>
</dbReference>
<name>A0AAW0L462_QUESU</name>
<evidence type="ECO:0000256" key="4">
    <source>
        <dbReference type="ARBA" id="ARBA00022741"/>
    </source>
</evidence>
<dbReference type="SUPFAM" id="SSF52058">
    <property type="entry name" value="L domain-like"/>
    <property type="match status" value="1"/>
</dbReference>
<evidence type="ECO:0000313" key="10">
    <source>
        <dbReference type="EMBL" id="KAK7846202.1"/>
    </source>
</evidence>
<dbReference type="GO" id="GO:0005524">
    <property type="term" value="F:ATP binding"/>
    <property type="evidence" value="ECO:0007669"/>
    <property type="project" value="UniProtKB-KW"/>
</dbReference>
<comment type="similarity">
    <text evidence="1">Belongs to the disease resistance NB-LRR family.</text>
</comment>
<gene>
    <name evidence="10" type="ORF">CFP56_008254</name>
</gene>
<keyword evidence="11" id="KW-1185">Reference proteome</keyword>
<dbReference type="InterPro" id="IPR058922">
    <property type="entry name" value="WHD_DRP"/>
</dbReference>
<dbReference type="FunFam" id="1.10.10.10:FF:000322">
    <property type="entry name" value="Probable disease resistance protein At1g63360"/>
    <property type="match status" value="1"/>
</dbReference>
<evidence type="ECO:0000259" key="9">
    <source>
        <dbReference type="Pfam" id="PF23559"/>
    </source>
</evidence>
<comment type="caution">
    <text evidence="10">The sequence shown here is derived from an EMBL/GenBank/DDBJ whole genome shotgun (WGS) entry which is preliminary data.</text>
</comment>
<dbReference type="FunFam" id="1.10.8.430:FF:000003">
    <property type="entry name" value="Probable disease resistance protein At5g66910"/>
    <property type="match status" value="1"/>
</dbReference>
<evidence type="ECO:0000256" key="6">
    <source>
        <dbReference type="ARBA" id="ARBA00022840"/>
    </source>
</evidence>
<dbReference type="Gene3D" id="1.10.8.430">
    <property type="entry name" value="Helical domain of apoptotic protease-activating factors"/>
    <property type="match status" value="1"/>
</dbReference>
<dbReference type="GO" id="GO:0006952">
    <property type="term" value="P:defense response"/>
    <property type="evidence" value="ECO:0007669"/>
    <property type="project" value="UniProtKB-KW"/>
</dbReference>
<keyword evidence="6" id="KW-0067">ATP-binding</keyword>
<dbReference type="InterPro" id="IPR032675">
    <property type="entry name" value="LRR_dom_sf"/>
</dbReference>
<organism evidence="10 11">
    <name type="scientific">Quercus suber</name>
    <name type="common">Cork oak</name>
    <dbReference type="NCBI Taxonomy" id="58331"/>
    <lineage>
        <taxon>Eukaryota</taxon>
        <taxon>Viridiplantae</taxon>
        <taxon>Streptophyta</taxon>
        <taxon>Embryophyta</taxon>
        <taxon>Tracheophyta</taxon>
        <taxon>Spermatophyta</taxon>
        <taxon>Magnoliopsida</taxon>
        <taxon>eudicotyledons</taxon>
        <taxon>Gunneridae</taxon>
        <taxon>Pentapetalae</taxon>
        <taxon>rosids</taxon>
        <taxon>fabids</taxon>
        <taxon>Fagales</taxon>
        <taxon>Fagaceae</taxon>
        <taxon>Quercus</taxon>
    </lineage>
</organism>
<dbReference type="Gene3D" id="3.80.10.10">
    <property type="entry name" value="Ribonuclease Inhibitor"/>
    <property type="match status" value="1"/>
</dbReference>
<keyword evidence="3" id="KW-0677">Repeat</keyword>
<evidence type="ECO:0000256" key="2">
    <source>
        <dbReference type="ARBA" id="ARBA00022614"/>
    </source>
</evidence>
<dbReference type="Pfam" id="PF23559">
    <property type="entry name" value="WHD_DRP"/>
    <property type="match status" value="1"/>
</dbReference>
<evidence type="ECO:0000256" key="1">
    <source>
        <dbReference type="ARBA" id="ARBA00008894"/>
    </source>
</evidence>
<evidence type="ECO:0000313" key="11">
    <source>
        <dbReference type="Proteomes" id="UP000237347"/>
    </source>
</evidence>
<dbReference type="InterPro" id="IPR002182">
    <property type="entry name" value="NB-ARC"/>
</dbReference>
<sequence length="455" mass="52829">MVSNKNSSQCFLDCNKRYRKSREVEEILQEIKKLLEAGCFNSGMVYPIRFPRVVEHIPGPSIQGGIGKTTLVKNLNNELKTTSMQPFGIVIWATVFENLDIKNVQTQITHRLNMEVKMEESVQRTASRLYQRLEKNIMTDFETKMDVLNDEEAWQLFSQNVGDVTHSEEIRPFAEAIVRECCRLPLAIITVGAAMRKKTKVELWKHVLNELRRSVPSIEGMEADVYKQLKSYHSLQDNNIKSCFLYCFLFPEYFSIQISELVQYWLVEGLIDGPNYEDSIEGIALIEKLKDSCLWEDGAHERTVKMHDTVCDVARWIASSSKDGCSCRNREEIPSLGMLSNLQELDLSGTRITELQREMENLSELRQLDSSKTFLLKSIQPGIISRLSCLKVLNMKRSGFHFRLKGKEDGQATFEEFKSFNRLRKLSISVNWIPWNKYEYLSWINRLMHFELSIY</sequence>
<dbReference type="InterPro" id="IPR027417">
    <property type="entry name" value="P-loop_NTPase"/>
</dbReference>
<keyword evidence="7" id="KW-0175">Coiled coil</keyword>
<dbReference type="AlphaFoldDB" id="A0AAW0L462"/>
<dbReference type="GO" id="GO:0043531">
    <property type="term" value="F:ADP binding"/>
    <property type="evidence" value="ECO:0007669"/>
    <property type="project" value="InterPro"/>
</dbReference>
<dbReference type="Pfam" id="PF00931">
    <property type="entry name" value="NB-ARC"/>
    <property type="match status" value="1"/>
</dbReference>
<evidence type="ECO:0000256" key="5">
    <source>
        <dbReference type="ARBA" id="ARBA00022821"/>
    </source>
</evidence>
<dbReference type="Gene3D" id="1.10.10.10">
    <property type="entry name" value="Winged helix-like DNA-binding domain superfamily/Winged helix DNA-binding domain"/>
    <property type="match status" value="1"/>
</dbReference>
<keyword evidence="4" id="KW-0547">Nucleotide-binding</keyword>
<proteinExistence type="inferred from homology"/>
<dbReference type="PRINTS" id="PR00364">
    <property type="entry name" value="DISEASERSIST"/>
</dbReference>
<reference evidence="10 11" key="1">
    <citation type="journal article" date="2018" name="Sci. Data">
        <title>The draft genome sequence of cork oak.</title>
        <authorList>
            <person name="Ramos A.M."/>
            <person name="Usie A."/>
            <person name="Barbosa P."/>
            <person name="Barros P.M."/>
            <person name="Capote T."/>
            <person name="Chaves I."/>
            <person name="Simoes F."/>
            <person name="Abreu I."/>
            <person name="Carrasquinho I."/>
            <person name="Faro C."/>
            <person name="Guimaraes J.B."/>
            <person name="Mendonca D."/>
            <person name="Nobrega F."/>
            <person name="Rodrigues L."/>
            <person name="Saibo N.J.M."/>
            <person name="Varela M.C."/>
            <person name="Egas C."/>
            <person name="Matos J."/>
            <person name="Miguel C.M."/>
            <person name="Oliveira M.M."/>
            <person name="Ricardo C.P."/>
            <person name="Goncalves S."/>
        </authorList>
    </citation>
    <scope>NUCLEOTIDE SEQUENCE [LARGE SCALE GENOMIC DNA]</scope>
    <source>
        <strain evidence="11">cv. HL8</strain>
    </source>
</reference>
<evidence type="ECO:0000259" key="8">
    <source>
        <dbReference type="Pfam" id="PF00931"/>
    </source>
</evidence>
<feature type="domain" description="NB-ARC" evidence="8">
    <location>
        <begin position="64"/>
        <end position="134"/>
    </location>
</feature>
<feature type="coiled-coil region" evidence="7">
    <location>
        <begin position="345"/>
        <end position="372"/>
    </location>
</feature>
<evidence type="ECO:0000256" key="3">
    <source>
        <dbReference type="ARBA" id="ARBA00022737"/>
    </source>
</evidence>
<feature type="domain" description="Disease resistance protein winged helix" evidence="9">
    <location>
        <begin position="249"/>
        <end position="314"/>
    </location>
</feature>
<dbReference type="SUPFAM" id="SSF52540">
    <property type="entry name" value="P-loop containing nucleoside triphosphate hydrolases"/>
    <property type="match status" value="1"/>
</dbReference>
<keyword evidence="5" id="KW-0611">Plant defense</keyword>